<name>A0A512TPX7_CLOBU</name>
<proteinExistence type="predicted"/>
<dbReference type="RefSeq" id="WP_161619001.1">
    <property type="nucleotide sequence ID" value="NZ_AP019716.1"/>
</dbReference>
<accession>A0A512TPX7</accession>
<evidence type="ECO:0000313" key="2">
    <source>
        <dbReference type="Proteomes" id="UP000321089"/>
    </source>
</evidence>
<organism evidence="1 2">
    <name type="scientific">Clostridium butyricum</name>
    <dbReference type="NCBI Taxonomy" id="1492"/>
    <lineage>
        <taxon>Bacteria</taxon>
        <taxon>Bacillati</taxon>
        <taxon>Bacillota</taxon>
        <taxon>Clostridia</taxon>
        <taxon>Eubacteriales</taxon>
        <taxon>Clostridiaceae</taxon>
        <taxon>Clostridium</taxon>
    </lineage>
</organism>
<dbReference type="GeneID" id="92944160"/>
<reference evidence="1 2" key="1">
    <citation type="submission" date="2019-07" db="EMBL/GenBank/DDBJ databases">
        <title>Whole genome shotgun sequence of Clostridium butyricum NBRC 3858.</title>
        <authorList>
            <person name="Hosoyama A."/>
            <person name="Uohara A."/>
            <person name="Ohji S."/>
            <person name="Ichikawa N."/>
        </authorList>
    </citation>
    <scope>NUCLEOTIDE SEQUENCE [LARGE SCALE GENOMIC DNA]</scope>
    <source>
        <strain evidence="1 2">NBRC 3858</strain>
    </source>
</reference>
<dbReference type="Proteomes" id="UP000321089">
    <property type="component" value="Unassembled WGS sequence"/>
</dbReference>
<comment type="caution">
    <text evidence="1">The sequence shown here is derived from an EMBL/GenBank/DDBJ whole genome shotgun (WGS) entry which is preliminary data.</text>
</comment>
<gene>
    <name evidence="1" type="ORF">CBU02nite_27720</name>
</gene>
<protein>
    <submittedName>
        <fullName evidence="1">Uncharacterized protein</fullName>
    </submittedName>
</protein>
<sequence>MKVKELIEYLKREDQEGEVYIECYSQNKGYEIDEVTNGVDKNQNPITAIFINPINEQ</sequence>
<dbReference type="EMBL" id="BKBC01000044">
    <property type="protein sequence ID" value="GEQ22266.1"/>
    <property type="molecule type" value="Genomic_DNA"/>
</dbReference>
<evidence type="ECO:0000313" key="1">
    <source>
        <dbReference type="EMBL" id="GEQ22266.1"/>
    </source>
</evidence>
<dbReference type="AlphaFoldDB" id="A0A512TPX7"/>